<comment type="caution">
    <text evidence="2">The sequence shown here is derived from an EMBL/GenBank/DDBJ whole genome shotgun (WGS) entry which is preliminary data.</text>
</comment>
<proteinExistence type="predicted"/>
<gene>
    <name evidence="2" type="ORF">H0S81_11215</name>
</gene>
<evidence type="ECO:0000313" key="2">
    <source>
        <dbReference type="EMBL" id="MBG0780481.1"/>
    </source>
</evidence>
<keyword evidence="1" id="KW-0472">Membrane</keyword>
<organism evidence="2 3">
    <name type="scientific">Desulfotignum balticum</name>
    <dbReference type="NCBI Taxonomy" id="115781"/>
    <lineage>
        <taxon>Bacteria</taxon>
        <taxon>Pseudomonadati</taxon>
        <taxon>Thermodesulfobacteriota</taxon>
        <taxon>Desulfobacteria</taxon>
        <taxon>Desulfobacterales</taxon>
        <taxon>Desulfobacteraceae</taxon>
        <taxon>Desulfotignum</taxon>
    </lineage>
</organism>
<keyword evidence="1" id="KW-0812">Transmembrane</keyword>
<evidence type="ECO:0000313" key="3">
    <source>
        <dbReference type="Proteomes" id="UP000706172"/>
    </source>
</evidence>
<accession>A0A931G8H3</accession>
<protein>
    <submittedName>
        <fullName evidence="2">Uncharacterized protein</fullName>
    </submittedName>
</protein>
<dbReference type="EMBL" id="JACCQK010000749">
    <property type="protein sequence ID" value="MBG0780481.1"/>
    <property type="molecule type" value="Genomic_DNA"/>
</dbReference>
<feature type="transmembrane region" description="Helical" evidence="1">
    <location>
        <begin position="6"/>
        <end position="24"/>
    </location>
</feature>
<feature type="transmembrane region" description="Helical" evidence="1">
    <location>
        <begin position="67"/>
        <end position="89"/>
    </location>
</feature>
<feature type="transmembrane region" description="Helical" evidence="1">
    <location>
        <begin position="45"/>
        <end position="61"/>
    </location>
</feature>
<reference evidence="2" key="1">
    <citation type="submission" date="2020-07" db="EMBL/GenBank/DDBJ databases">
        <title>Severe corrosion of carbon steel in oil field produced water can be linked to methanogenic archaea containing a special type of NiFe hydrogenase.</title>
        <authorList>
            <person name="Lahme S."/>
            <person name="Mand J."/>
            <person name="Longwell J."/>
            <person name="Smith R."/>
            <person name="Enning D."/>
        </authorList>
    </citation>
    <scope>NUCLEOTIDE SEQUENCE</scope>
    <source>
        <strain evidence="2">MIC098Bin6</strain>
    </source>
</reference>
<dbReference type="Proteomes" id="UP000706172">
    <property type="component" value="Unassembled WGS sequence"/>
</dbReference>
<sequence>MTGVSEILVLILLISGILILPRMLKPQPTETPGKKIARLSRKKRTAIVASILYPIAATLIIKPWEQAWLLFAVIGLVPVILGWAVYWIVTAPKK</sequence>
<keyword evidence="1" id="KW-1133">Transmembrane helix</keyword>
<evidence type="ECO:0000256" key="1">
    <source>
        <dbReference type="SAM" id="Phobius"/>
    </source>
</evidence>
<name>A0A931G8H3_9BACT</name>
<dbReference type="AlphaFoldDB" id="A0A931G8H3"/>